<evidence type="ECO:0000313" key="3">
    <source>
        <dbReference type="Proteomes" id="UP000006008"/>
    </source>
</evidence>
<dbReference type="RefSeq" id="WP_009133649.1">
    <property type="nucleotide sequence ID" value="NZ_CP102250.1"/>
</dbReference>
<dbReference type="PATRIC" id="fig|742725.3.peg.896"/>
<reference evidence="2 3" key="1">
    <citation type="submission" date="2011-08" db="EMBL/GenBank/DDBJ databases">
        <title>The Genome Sequence of Alistipes indistinctus YIT 12060.</title>
        <authorList>
            <consortium name="The Broad Institute Genome Sequencing Platform"/>
            <person name="Earl A."/>
            <person name="Ward D."/>
            <person name="Feldgarden M."/>
            <person name="Gevers D."/>
            <person name="Morotomi M."/>
            <person name="Young S.K."/>
            <person name="Zeng Q."/>
            <person name="Gargeya S."/>
            <person name="Fitzgerald M."/>
            <person name="Haas B."/>
            <person name="Abouelleil A."/>
            <person name="Alvarado L."/>
            <person name="Arachchi H.M."/>
            <person name="Berlin A."/>
            <person name="Brown A."/>
            <person name="Chapman S.B."/>
            <person name="Chen Z."/>
            <person name="Dunbar C."/>
            <person name="Freedman E."/>
            <person name="Gearin G."/>
            <person name="Gellesch M."/>
            <person name="Goldberg J."/>
            <person name="Griggs A."/>
            <person name="Gujja S."/>
            <person name="Heiman D."/>
            <person name="Howarth C."/>
            <person name="Larson L."/>
            <person name="Lui A."/>
            <person name="MacDonald P.J.P."/>
            <person name="Montmayeur A."/>
            <person name="Murphy C."/>
            <person name="Neiman D."/>
            <person name="Pearson M."/>
            <person name="Priest M."/>
            <person name="Roberts A."/>
            <person name="Saif S."/>
            <person name="Shea T."/>
            <person name="Shenoy N."/>
            <person name="Sisk P."/>
            <person name="Stolte C."/>
            <person name="Sykes S."/>
            <person name="Wortman J."/>
            <person name="Nusbaum C."/>
            <person name="Birren B."/>
        </authorList>
    </citation>
    <scope>NUCLEOTIDE SEQUENCE [LARGE SCALE GENOMIC DNA]</scope>
    <source>
        <strain evidence="2 3">YIT 12060</strain>
    </source>
</reference>
<keyword evidence="1" id="KW-0479">Metal-binding</keyword>
<dbReference type="GO" id="GO:0046872">
    <property type="term" value="F:metal ion binding"/>
    <property type="evidence" value="ECO:0007669"/>
    <property type="project" value="UniProtKB-KW"/>
</dbReference>
<dbReference type="Gene3D" id="1.10.4080.10">
    <property type="entry name" value="ADP-ribosylation/Crystallin J1"/>
    <property type="match status" value="1"/>
</dbReference>
<dbReference type="Pfam" id="PF03747">
    <property type="entry name" value="ADP_ribosyl_GH"/>
    <property type="match status" value="1"/>
</dbReference>
<dbReference type="HOGENOM" id="CLU_525667_0_0_10"/>
<comment type="caution">
    <text evidence="2">The sequence shown here is derived from an EMBL/GenBank/DDBJ whole genome shotgun (WGS) entry which is preliminary data.</text>
</comment>
<feature type="binding site" evidence="1">
    <location>
        <position position="309"/>
    </location>
    <ligand>
        <name>Mg(2+)</name>
        <dbReference type="ChEBI" id="CHEBI:18420"/>
        <label>1</label>
    </ligand>
</feature>
<keyword evidence="1" id="KW-0460">Magnesium</keyword>
<sequence>MKRLLFLVPLLTIYLSSCHRSGGNAQLPANVTLSKEVLLDKIKGGWAGQAIGCTYGGPTEFKYTGSLIPEYVQIDWNDTIMKLWYEKAPWLYDDVYMDATFVKVFDSLGLDAPVDAFADAFAHAGYSLWHANQAARYNLLNGIKAPESGHWKNNFHANDIDFQIEADFAGLMAPGMVNSAVGVCDKIGHIMNYGDGYYGGVYVAAMYALAFVSDDVEFVVNEALKTIPAESEFHKCISDVLRFHKQYPDDWKQTWFEIEKKWEEHHFCSAFDAYNIEAKINSAYIVIGLLYGQGDFTRTMDISMRCGQDSDCNPASAAGILGTMFGYSKIPQQYLSALQPVERLDLSHTDASLADLYEMSYRQAQGMIERNGGSVTGDSVTIAVQQPVAAPLEVSFPGFYPTKIIGWRKIQEQKIENLAFTGKGILINGHVSGPGDYVAEVELIIDGQVAERAKLPVGYLERRNELAYTFDIPNGEHTATLKWLNPQKDAKMTIGSIIIYGDAPQKK</sequence>
<dbReference type="AlphaFoldDB" id="G5H700"/>
<organism evidence="2 3">
    <name type="scientific">Alistipes indistinctus YIT 12060</name>
    <dbReference type="NCBI Taxonomy" id="742725"/>
    <lineage>
        <taxon>Bacteria</taxon>
        <taxon>Pseudomonadati</taxon>
        <taxon>Bacteroidota</taxon>
        <taxon>Bacteroidia</taxon>
        <taxon>Bacteroidales</taxon>
        <taxon>Rikenellaceae</taxon>
        <taxon>Alistipes</taxon>
    </lineage>
</organism>
<keyword evidence="3" id="KW-1185">Reference proteome</keyword>
<dbReference type="eggNOG" id="COG1397">
    <property type="taxonomic scope" value="Bacteria"/>
</dbReference>
<dbReference type="InterPro" id="IPR005502">
    <property type="entry name" value="Ribosyl_crysJ1"/>
</dbReference>
<dbReference type="Proteomes" id="UP000006008">
    <property type="component" value="Unassembled WGS sequence"/>
</dbReference>
<feature type="binding site" evidence="1">
    <location>
        <position position="311"/>
    </location>
    <ligand>
        <name>Mg(2+)</name>
        <dbReference type="ChEBI" id="CHEBI:18420"/>
        <label>1</label>
    </ligand>
</feature>
<evidence type="ECO:0000313" key="2">
    <source>
        <dbReference type="EMBL" id="EHB92639.1"/>
    </source>
</evidence>
<protein>
    <recommendedName>
        <fullName evidence="4">ADP-ribosylglycohydrolase</fullName>
    </recommendedName>
</protein>
<dbReference type="OrthoDB" id="9761704at2"/>
<accession>G5H700</accession>
<comment type="cofactor">
    <cofactor evidence="1">
        <name>Mg(2+)</name>
        <dbReference type="ChEBI" id="CHEBI:18420"/>
    </cofactor>
    <text evidence="1">Binds 2 magnesium ions per subunit.</text>
</comment>
<dbReference type="GeneID" id="92816142"/>
<dbReference type="InterPro" id="IPR036705">
    <property type="entry name" value="Ribosyl_crysJ1_sf"/>
</dbReference>
<name>G5H700_9BACT</name>
<gene>
    <name evidence="2" type="ORF">HMPREF9450_00843</name>
</gene>
<evidence type="ECO:0008006" key="4">
    <source>
        <dbReference type="Google" id="ProtNLM"/>
    </source>
</evidence>
<evidence type="ECO:0000256" key="1">
    <source>
        <dbReference type="PIRSR" id="PIRSR605502-1"/>
    </source>
</evidence>
<proteinExistence type="predicted"/>
<dbReference type="SUPFAM" id="SSF101478">
    <property type="entry name" value="ADP-ribosylglycohydrolase"/>
    <property type="match status" value="1"/>
</dbReference>
<dbReference type="EMBL" id="ADLD01000009">
    <property type="protein sequence ID" value="EHB92639.1"/>
    <property type="molecule type" value="Genomic_DNA"/>
</dbReference>
<dbReference type="STRING" id="742725.HMPREF9450_00843"/>